<comment type="subcellular location">
    <subcellularLocation>
        <location evidence="1 12">Cell membrane</location>
        <topology evidence="1 12">Multi-pass membrane protein</topology>
    </subcellularLocation>
</comment>
<feature type="active site" evidence="12">
    <location>
        <position position="402"/>
    </location>
</feature>
<keyword evidence="11 12" id="KW-1208">Phospholipid metabolism</keyword>
<feature type="domain" description="PLD phosphodiesterase" evidence="14">
    <location>
        <begin position="220"/>
        <end position="247"/>
    </location>
</feature>
<dbReference type="GeneID" id="98070533"/>
<dbReference type="PATRIC" id="fig|742817.3.peg.3224"/>
<dbReference type="NCBIfam" id="TIGR04265">
    <property type="entry name" value="bac_cardiolipin"/>
    <property type="match status" value="1"/>
</dbReference>
<dbReference type="PROSITE" id="PS50035">
    <property type="entry name" value="PLD"/>
    <property type="match status" value="2"/>
</dbReference>
<keyword evidence="4 12" id="KW-0808">Transferase</keyword>
<dbReference type="InterPro" id="IPR001736">
    <property type="entry name" value="PLipase_D/transphosphatidylase"/>
</dbReference>
<feature type="active site" evidence="12">
    <location>
        <position position="227"/>
    </location>
</feature>
<dbReference type="CDD" id="cd09112">
    <property type="entry name" value="PLDc_CLS_2"/>
    <property type="match status" value="1"/>
</dbReference>
<keyword evidence="2 12" id="KW-1003">Cell membrane</keyword>
<dbReference type="InterPro" id="IPR030874">
    <property type="entry name" value="Cardiolipin_synth_Firmi"/>
</dbReference>
<dbReference type="CDD" id="cd09110">
    <property type="entry name" value="PLDc_CLS_1"/>
    <property type="match status" value="1"/>
</dbReference>
<proteinExistence type="inferred from homology"/>
<dbReference type="AlphaFoldDB" id="H1DL79"/>
<dbReference type="FunFam" id="3.30.870.10:FF:000014">
    <property type="entry name" value="Cardiolipin synthase"/>
    <property type="match status" value="1"/>
</dbReference>
<keyword evidence="7 12" id="KW-1133">Transmembrane helix</keyword>
<keyword evidence="9 12" id="KW-0472">Membrane</keyword>
<dbReference type="RefSeq" id="WP_009138158.1">
    <property type="nucleotide sequence ID" value="NZ_JH594598.1"/>
</dbReference>
<evidence type="ECO:0000256" key="11">
    <source>
        <dbReference type="ARBA" id="ARBA00023264"/>
    </source>
</evidence>
<evidence type="ECO:0000256" key="1">
    <source>
        <dbReference type="ARBA" id="ARBA00004651"/>
    </source>
</evidence>
<feature type="active site" evidence="12">
    <location>
        <position position="225"/>
    </location>
</feature>
<dbReference type="HOGENOM" id="CLU_038053_1_2_10"/>
<dbReference type="InterPro" id="IPR025202">
    <property type="entry name" value="PLD-like_dom"/>
</dbReference>
<reference evidence="15 16" key="1">
    <citation type="submission" date="2012-01" db="EMBL/GenBank/DDBJ databases">
        <title>The Genome Sequence of Odoribacter laneus YIT 12061.</title>
        <authorList>
            <consortium name="The Broad Institute Genome Sequencing Platform"/>
            <person name="Earl A."/>
            <person name="Ward D."/>
            <person name="Feldgarden M."/>
            <person name="Gevers D."/>
            <person name="Morotomi M."/>
            <person name="Young S.K."/>
            <person name="Zeng Q."/>
            <person name="Gargeya S."/>
            <person name="Fitzgerald M."/>
            <person name="Haas B."/>
            <person name="Abouelleil A."/>
            <person name="Alvarado L."/>
            <person name="Arachchi H.M."/>
            <person name="Berlin A."/>
            <person name="Chapman S.B."/>
            <person name="Gearin G."/>
            <person name="Goldberg J."/>
            <person name="Griggs A."/>
            <person name="Gujja S."/>
            <person name="Hansen M."/>
            <person name="Heiman D."/>
            <person name="Howarth C."/>
            <person name="Larimer J."/>
            <person name="Lui A."/>
            <person name="MacDonald P.J.P."/>
            <person name="McCowen C."/>
            <person name="Montmayeur A."/>
            <person name="Murphy C."/>
            <person name="Neiman D."/>
            <person name="Pearson M."/>
            <person name="Priest M."/>
            <person name="Roberts A."/>
            <person name="Saif S."/>
            <person name="Shea T."/>
            <person name="Sisk P."/>
            <person name="Stolte C."/>
            <person name="Sykes S."/>
            <person name="Wortman J."/>
            <person name="Nusbaum C."/>
            <person name="Birren B."/>
        </authorList>
    </citation>
    <scope>NUCLEOTIDE SEQUENCE [LARGE SCALE GENOMIC DNA]</scope>
    <source>
        <strain evidence="15 16">YIT 12061</strain>
    </source>
</reference>
<dbReference type="PANTHER" id="PTHR21248:SF22">
    <property type="entry name" value="PHOSPHOLIPASE D"/>
    <property type="match status" value="1"/>
</dbReference>
<dbReference type="SUPFAM" id="SSF56024">
    <property type="entry name" value="Phospholipase D/nuclease"/>
    <property type="match status" value="2"/>
</dbReference>
<comment type="function">
    <text evidence="12">Catalyzes the reversible phosphatidyl group transfer from one phosphatidylglycerol molecule to another to form cardiolipin (CL) (diphosphatidylglycerol) and glycerol.</text>
</comment>
<accession>H1DL79</accession>
<keyword evidence="3 12" id="KW-0444">Lipid biosynthesis</keyword>
<dbReference type="Proteomes" id="UP000004892">
    <property type="component" value="Unassembled WGS sequence"/>
</dbReference>
<keyword evidence="16" id="KW-1185">Reference proteome</keyword>
<dbReference type="HAMAP" id="MF_01916">
    <property type="entry name" value="Cardiolipin_synth_Cls"/>
    <property type="match status" value="1"/>
</dbReference>
<comment type="similarity">
    <text evidence="12">Belongs to the phospholipase D family. Cardiolipin synthase subfamily.</text>
</comment>
<sequence length="484" mass="56107">MNWSVIIVYAGVILYFLTILTIVFNIVMENRNPVRTLAWVVVVLMVPFLGMIFYIYFGVNYRKSKMFSMKGLGDMKWLQYMSEDQKQRLKKAELLKKEDMKEVRKLMTLLLNNSKALLTRYNKVDVLNNGKETFPAIFTALSKARRYIHLEYYIIEKGELATRLKELLIAKAKAGVEVRCIYDDVGCWSLPKSYIREMRAAGIQIYPFLPVRFHRIADKANYRNHRKIVVIDGETAFVGGLNFADRYLTGVPGIGVWRDTHVRVRGEAVTSLQIVFLIDWYFVRQELLLNKEEYMPYKREDGNVVVQTVASGPDSDWASIQQAYFTLINMARHYVFISTPYFMPGETTLSCLKAAAMGGVDVRILLPHKSDSYLTNWCSRSYVEELLEAGVKVYWYQKGINHSKVIVVDGIVGSVGTANVDMRSFEENFEVNLIVYDRNVAKNLATYFMEDLKDSEEESMHRWKFRTRWQKVQESVARLFAPLL</sequence>
<dbReference type="STRING" id="742817.HMPREF9449_03015"/>
<keyword evidence="8 12" id="KW-0443">Lipid metabolism</keyword>
<dbReference type="GO" id="GO:0005886">
    <property type="term" value="C:plasma membrane"/>
    <property type="evidence" value="ECO:0007669"/>
    <property type="project" value="UniProtKB-SubCell"/>
</dbReference>
<keyword evidence="5 12" id="KW-0812">Transmembrane</keyword>
<feature type="domain" description="PLD phosphodiesterase" evidence="14">
    <location>
        <begin position="397"/>
        <end position="424"/>
    </location>
</feature>
<keyword evidence="10 12" id="KW-0594">Phospholipid biosynthesis</keyword>
<feature type="active site" evidence="12">
    <location>
        <position position="404"/>
    </location>
</feature>
<evidence type="ECO:0000256" key="6">
    <source>
        <dbReference type="ARBA" id="ARBA00022737"/>
    </source>
</evidence>
<dbReference type="SMART" id="SM00155">
    <property type="entry name" value="PLDc"/>
    <property type="match status" value="2"/>
</dbReference>
<comment type="catalytic activity">
    <reaction evidence="12">
        <text>2 a 1,2-diacyl-sn-glycero-3-phospho-(1'-sn-glycerol) = a cardiolipin + glycerol</text>
        <dbReference type="Rhea" id="RHEA:31451"/>
        <dbReference type="ChEBI" id="CHEBI:17754"/>
        <dbReference type="ChEBI" id="CHEBI:62237"/>
        <dbReference type="ChEBI" id="CHEBI:64716"/>
    </reaction>
</comment>
<dbReference type="EMBL" id="ADMC01000034">
    <property type="protein sequence ID" value="EHP45170.1"/>
    <property type="molecule type" value="Genomic_DNA"/>
</dbReference>
<dbReference type="EC" id="2.7.8.-" evidence="12 13"/>
<evidence type="ECO:0000259" key="14">
    <source>
        <dbReference type="PROSITE" id="PS50035"/>
    </source>
</evidence>
<dbReference type="InterPro" id="IPR027379">
    <property type="entry name" value="CLS_N"/>
</dbReference>
<feature type="transmembrane region" description="Helical" evidence="12">
    <location>
        <begin position="37"/>
        <end position="57"/>
    </location>
</feature>
<feature type="active site" evidence="12">
    <location>
        <position position="232"/>
    </location>
</feature>
<dbReference type="PANTHER" id="PTHR21248">
    <property type="entry name" value="CARDIOLIPIN SYNTHASE"/>
    <property type="match status" value="1"/>
</dbReference>
<dbReference type="Pfam" id="PF13396">
    <property type="entry name" value="PLDc_N"/>
    <property type="match status" value="1"/>
</dbReference>
<protein>
    <recommendedName>
        <fullName evidence="12 13">Cardiolipin synthase</fullName>
        <shortName evidence="12">CL synthase</shortName>
        <ecNumber evidence="12 13">2.7.8.-</ecNumber>
    </recommendedName>
</protein>
<keyword evidence="6" id="KW-0677">Repeat</keyword>
<evidence type="ECO:0000256" key="3">
    <source>
        <dbReference type="ARBA" id="ARBA00022516"/>
    </source>
</evidence>
<comment type="caution">
    <text evidence="15">The sequence shown here is derived from an EMBL/GenBank/DDBJ whole genome shotgun (WGS) entry which is preliminary data.</text>
</comment>
<organism evidence="15 16">
    <name type="scientific">Odoribacter laneus YIT 12061</name>
    <dbReference type="NCBI Taxonomy" id="742817"/>
    <lineage>
        <taxon>Bacteria</taxon>
        <taxon>Pseudomonadati</taxon>
        <taxon>Bacteroidota</taxon>
        <taxon>Bacteroidia</taxon>
        <taxon>Bacteroidales</taxon>
        <taxon>Odoribacteraceae</taxon>
        <taxon>Odoribacter</taxon>
    </lineage>
</organism>
<evidence type="ECO:0000256" key="13">
    <source>
        <dbReference type="NCBIfam" id="TIGR04265"/>
    </source>
</evidence>
<evidence type="ECO:0000256" key="4">
    <source>
        <dbReference type="ARBA" id="ARBA00022679"/>
    </source>
</evidence>
<evidence type="ECO:0000256" key="10">
    <source>
        <dbReference type="ARBA" id="ARBA00023209"/>
    </source>
</evidence>
<evidence type="ECO:0000313" key="16">
    <source>
        <dbReference type="Proteomes" id="UP000004892"/>
    </source>
</evidence>
<name>H1DL79_9BACT</name>
<evidence type="ECO:0000256" key="8">
    <source>
        <dbReference type="ARBA" id="ARBA00023098"/>
    </source>
</evidence>
<dbReference type="InterPro" id="IPR022924">
    <property type="entry name" value="Cardiolipin_synthase"/>
</dbReference>
<dbReference type="eggNOG" id="COG1502">
    <property type="taxonomic scope" value="Bacteria"/>
</dbReference>
<feature type="active site" evidence="12">
    <location>
        <position position="409"/>
    </location>
</feature>
<dbReference type="GO" id="GO:0008808">
    <property type="term" value="F:cardiolipin synthase activity"/>
    <property type="evidence" value="ECO:0007669"/>
    <property type="project" value="UniProtKB-UniRule"/>
</dbReference>
<evidence type="ECO:0000256" key="7">
    <source>
        <dbReference type="ARBA" id="ARBA00022989"/>
    </source>
</evidence>
<evidence type="ECO:0000256" key="12">
    <source>
        <dbReference type="HAMAP-Rule" id="MF_01916"/>
    </source>
</evidence>
<gene>
    <name evidence="15" type="ORF">HMPREF9449_03015</name>
</gene>
<dbReference type="Gene3D" id="3.30.870.10">
    <property type="entry name" value="Endonuclease Chain A"/>
    <property type="match status" value="2"/>
</dbReference>
<evidence type="ECO:0000256" key="5">
    <source>
        <dbReference type="ARBA" id="ARBA00022692"/>
    </source>
</evidence>
<dbReference type="Pfam" id="PF13091">
    <property type="entry name" value="PLDc_2"/>
    <property type="match status" value="2"/>
</dbReference>
<dbReference type="GO" id="GO:0032049">
    <property type="term" value="P:cardiolipin biosynthetic process"/>
    <property type="evidence" value="ECO:0007669"/>
    <property type="project" value="UniProtKB-UniRule"/>
</dbReference>
<evidence type="ECO:0000256" key="2">
    <source>
        <dbReference type="ARBA" id="ARBA00022475"/>
    </source>
</evidence>
<evidence type="ECO:0000313" key="15">
    <source>
        <dbReference type="EMBL" id="EHP45170.1"/>
    </source>
</evidence>
<feature type="transmembrane region" description="Helical" evidence="12">
    <location>
        <begin position="6"/>
        <end position="28"/>
    </location>
</feature>
<evidence type="ECO:0000256" key="9">
    <source>
        <dbReference type="ARBA" id="ARBA00023136"/>
    </source>
</evidence>